<dbReference type="Proteomes" id="UP000253729">
    <property type="component" value="Unassembled WGS sequence"/>
</dbReference>
<organism evidence="2 3">
    <name type="scientific">Aspergillus welwitschiae</name>
    <dbReference type="NCBI Taxonomy" id="1341132"/>
    <lineage>
        <taxon>Eukaryota</taxon>
        <taxon>Fungi</taxon>
        <taxon>Dikarya</taxon>
        <taxon>Ascomycota</taxon>
        <taxon>Pezizomycotina</taxon>
        <taxon>Eurotiomycetes</taxon>
        <taxon>Eurotiomycetidae</taxon>
        <taxon>Eurotiales</taxon>
        <taxon>Aspergillaceae</taxon>
        <taxon>Aspergillus</taxon>
        <taxon>Aspergillus subgen. Circumdati</taxon>
    </lineage>
</organism>
<gene>
    <name evidence="2" type="ORF">BDQ94DRAFT_145510</name>
</gene>
<evidence type="ECO:0000313" key="3">
    <source>
        <dbReference type="Proteomes" id="UP000253729"/>
    </source>
</evidence>
<keyword evidence="1" id="KW-0732">Signal</keyword>
<name>A0A3F3PZI2_9EURO</name>
<reference evidence="2 3" key="1">
    <citation type="submission" date="2018-07" db="EMBL/GenBank/DDBJ databases">
        <title>The genomes of Aspergillus section Nigri reveals drivers in fungal speciation.</title>
        <authorList>
            <consortium name="DOE Joint Genome Institute"/>
            <person name="Vesth T.C."/>
            <person name="Nybo J."/>
            <person name="Theobald S."/>
            <person name="Brandl J."/>
            <person name="Frisvad J.C."/>
            <person name="Nielsen K.F."/>
            <person name="Lyhne E.K."/>
            <person name="Kogle M.E."/>
            <person name="Kuo A."/>
            <person name="Riley R."/>
            <person name="Clum A."/>
            <person name="Nolan M."/>
            <person name="Lipzen A."/>
            <person name="Salamov A."/>
            <person name="Henrissat B."/>
            <person name="Wiebenga A."/>
            <person name="De vries R.P."/>
            <person name="Grigoriev I.V."/>
            <person name="Mortensen U.H."/>
            <person name="Andersen M.R."/>
            <person name="Baker S.E."/>
        </authorList>
    </citation>
    <scope>NUCLEOTIDE SEQUENCE [LARGE SCALE GENOMIC DNA]</scope>
    <source>
        <strain evidence="2 3">CBS 139.54b</strain>
    </source>
</reference>
<dbReference type="AlphaFoldDB" id="A0A3F3PZI2"/>
<dbReference type="RefSeq" id="XP_026625154.1">
    <property type="nucleotide sequence ID" value="XM_026766653.1"/>
</dbReference>
<dbReference type="GeneID" id="38135009"/>
<keyword evidence="3" id="KW-1185">Reference proteome</keyword>
<accession>A0A3F3PZI2</accession>
<evidence type="ECO:0000313" key="2">
    <source>
        <dbReference type="EMBL" id="RDH32132.1"/>
    </source>
</evidence>
<dbReference type="EMBL" id="KZ852051">
    <property type="protein sequence ID" value="RDH32132.1"/>
    <property type="molecule type" value="Genomic_DNA"/>
</dbReference>
<sequence length="83" mass="9331">MELFFWVILQFIPVTPLRRVAFQQRGTHELTDHFNPARTSHLEAERQQQPSITILPASYSLLNSSPVNGSCVTNDMGTSEGES</sequence>
<feature type="signal peptide" evidence="1">
    <location>
        <begin position="1"/>
        <end position="17"/>
    </location>
</feature>
<proteinExistence type="predicted"/>
<feature type="chain" id="PRO_5017673328" evidence="1">
    <location>
        <begin position="18"/>
        <end position="83"/>
    </location>
</feature>
<protein>
    <submittedName>
        <fullName evidence="2">Uncharacterized protein</fullName>
    </submittedName>
</protein>
<evidence type="ECO:0000256" key="1">
    <source>
        <dbReference type="SAM" id="SignalP"/>
    </source>
</evidence>